<feature type="transmembrane region" description="Helical" evidence="8">
    <location>
        <begin position="163"/>
        <end position="185"/>
    </location>
</feature>
<comment type="subcellular location">
    <subcellularLocation>
        <location evidence="8">Cell inner membrane</location>
        <topology evidence="8">Multi-pass membrane protein</topology>
    </subcellularLocation>
    <subcellularLocation>
        <location evidence="1">Cell membrane</location>
        <topology evidence="1">Multi-pass membrane protein</topology>
    </subcellularLocation>
</comment>
<accession>A0ABU5E4H0</accession>
<evidence type="ECO:0000256" key="6">
    <source>
        <dbReference type="ARBA" id="ARBA00022989"/>
    </source>
</evidence>
<dbReference type="Gene3D" id="1.20.1720.10">
    <property type="entry name" value="Multidrug resistance protein D"/>
    <property type="match status" value="1"/>
</dbReference>
<dbReference type="InterPro" id="IPR004812">
    <property type="entry name" value="Efflux_drug-R_Bcr/CmlA"/>
</dbReference>
<dbReference type="InterPro" id="IPR020846">
    <property type="entry name" value="MFS_dom"/>
</dbReference>
<organism evidence="10 11">
    <name type="scientific">Dongia rigui</name>
    <dbReference type="NCBI Taxonomy" id="940149"/>
    <lineage>
        <taxon>Bacteria</taxon>
        <taxon>Pseudomonadati</taxon>
        <taxon>Pseudomonadota</taxon>
        <taxon>Alphaproteobacteria</taxon>
        <taxon>Rhodospirillales</taxon>
        <taxon>Dongiaceae</taxon>
        <taxon>Dongia</taxon>
    </lineage>
</organism>
<dbReference type="PRINTS" id="PR01036">
    <property type="entry name" value="TCRTETB"/>
</dbReference>
<dbReference type="InterPro" id="IPR011701">
    <property type="entry name" value="MFS"/>
</dbReference>
<keyword evidence="6 8" id="KW-1133">Transmembrane helix</keyword>
<evidence type="ECO:0000259" key="9">
    <source>
        <dbReference type="PROSITE" id="PS50850"/>
    </source>
</evidence>
<evidence type="ECO:0000256" key="1">
    <source>
        <dbReference type="ARBA" id="ARBA00004651"/>
    </source>
</evidence>
<feature type="transmembrane region" description="Helical" evidence="8">
    <location>
        <begin position="45"/>
        <end position="65"/>
    </location>
</feature>
<feature type="transmembrane region" description="Helical" evidence="8">
    <location>
        <begin position="281"/>
        <end position="308"/>
    </location>
</feature>
<feature type="transmembrane region" description="Helical" evidence="8">
    <location>
        <begin position="215"/>
        <end position="244"/>
    </location>
</feature>
<feature type="transmembrane region" description="Helical" evidence="8">
    <location>
        <begin position="77"/>
        <end position="100"/>
    </location>
</feature>
<reference evidence="10 11" key="1">
    <citation type="journal article" date="2013" name="Antonie Van Leeuwenhoek">
        <title>Dongia rigui sp. nov., isolated from freshwater of a large wetland in Korea.</title>
        <authorList>
            <person name="Baik K.S."/>
            <person name="Hwang Y.M."/>
            <person name="Choi J.S."/>
            <person name="Kwon J."/>
            <person name="Seong C.N."/>
        </authorList>
    </citation>
    <scope>NUCLEOTIDE SEQUENCE [LARGE SCALE GENOMIC DNA]</scope>
    <source>
        <strain evidence="10 11">04SU4-P</strain>
    </source>
</reference>
<comment type="similarity">
    <text evidence="2 8">Belongs to the major facilitator superfamily. Bcr/CmlA family.</text>
</comment>
<evidence type="ECO:0000256" key="4">
    <source>
        <dbReference type="ARBA" id="ARBA00022475"/>
    </source>
</evidence>
<feature type="transmembrane region" description="Helical" evidence="8">
    <location>
        <begin position="345"/>
        <end position="365"/>
    </location>
</feature>
<dbReference type="SUPFAM" id="SSF103473">
    <property type="entry name" value="MFS general substrate transporter"/>
    <property type="match status" value="1"/>
</dbReference>
<feature type="transmembrane region" description="Helical" evidence="8">
    <location>
        <begin position="135"/>
        <end position="157"/>
    </location>
</feature>
<protein>
    <recommendedName>
        <fullName evidence="8">Bcr/CflA family efflux transporter</fullName>
    </recommendedName>
</protein>
<comment type="caution">
    <text evidence="10">The sequence shown here is derived from an EMBL/GenBank/DDBJ whole genome shotgun (WGS) entry which is preliminary data.</text>
</comment>
<proteinExistence type="inferred from homology"/>
<evidence type="ECO:0000256" key="8">
    <source>
        <dbReference type="RuleBase" id="RU365088"/>
    </source>
</evidence>
<evidence type="ECO:0000313" key="10">
    <source>
        <dbReference type="EMBL" id="MDY0874499.1"/>
    </source>
</evidence>
<keyword evidence="7 8" id="KW-0472">Membrane</keyword>
<dbReference type="PROSITE" id="PS50850">
    <property type="entry name" value="MFS"/>
    <property type="match status" value="1"/>
</dbReference>
<dbReference type="InterPro" id="IPR036259">
    <property type="entry name" value="MFS_trans_sf"/>
</dbReference>
<keyword evidence="4" id="KW-1003">Cell membrane</keyword>
<evidence type="ECO:0000256" key="7">
    <source>
        <dbReference type="ARBA" id="ARBA00023136"/>
    </source>
</evidence>
<dbReference type="RefSeq" id="WP_320502967.1">
    <property type="nucleotide sequence ID" value="NZ_JAXCLX010000005.1"/>
</dbReference>
<comment type="caution">
    <text evidence="8">Lacks conserved residue(s) required for the propagation of feature annotation.</text>
</comment>
<gene>
    <name evidence="10" type="ORF">SMD31_21350</name>
</gene>
<sequence>MTAPTPITRTTLFTLTALVALGPLSTDFYLPALPLIARYFGVDEAGAQATLSAYLIGFAAAILVYGPLSDRFGRRPVLAGGIVIFTLASLGCAVSQSIGALVACRFVQALGACAGPVISRAMVRDLVGAQGAARVFSYLSAAVALAPAIAPIVGGFLTDAFGWRATFVALTIYGAGGLVAVFWILRETNQTRDMTAANPLSWFRIYGSLVRHREYFGYVLAATFGYSGIFCFISGSSFVFINVLGVPPKYFGFCFGVFVIGYIIGATSGGKLSKRMAPPQLVGLGSLIALLSAIALVAVNLVATASVWTVLAPLLPYMIGVGMTMPAAQAGAIGPFPRSAGAASALLGFVQMGVAAGVGAILGVIGSPSPLPMTLMIAAMAVAQMACHCWVIRPALKS</sequence>
<feature type="transmembrane region" description="Helical" evidence="8">
    <location>
        <begin position="250"/>
        <end position="269"/>
    </location>
</feature>
<name>A0ABU5E4H0_9PROT</name>
<keyword evidence="3 8" id="KW-0813">Transport</keyword>
<dbReference type="EMBL" id="JAXCLX010000005">
    <property type="protein sequence ID" value="MDY0874499.1"/>
    <property type="molecule type" value="Genomic_DNA"/>
</dbReference>
<dbReference type="PANTHER" id="PTHR23502">
    <property type="entry name" value="MAJOR FACILITATOR SUPERFAMILY"/>
    <property type="match status" value="1"/>
</dbReference>
<feature type="transmembrane region" description="Helical" evidence="8">
    <location>
        <begin position="371"/>
        <end position="392"/>
    </location>
</feature>
<dbReference type="Pfam" id="PF07690">
    <property type="entry name" value="MFS_1"/>
    <property type="match status" value="1"/>
</dbReference>
<keyword evidence="8" id="KW-0997">Cell inner membrane</keyword>
<dbReference type="PANTHER" id="PTHR23502:SF132">
    <property type="entry name" value="POLYAMINE TRANSPORTER 2-RELATED"/>
    <property type="match status" value="1"/>
</dbReference>
<dbReference type="CDD" id="cd17320">
    <property type="entry name" value="MFS_MdfA_MDR_like"/>
    <property type="match status" value="1"/>
</dbReference>
<feature type="transmembrane region" description="Helical" evidence="8">
    <location>
        <begin position="314"/>
        <end position="333"/>
    </location>
</feature>
<feature type="transmembrane region" description="Helical" evidence="8">
    <location>
        <begin position="106"/>
        <end position="123"/>
    </location>
</feature>
<evidence type="ECO:0000256" key="2">
    <source>
        <dbReference type="ARBA" id="ARBA00006236"/>
    </source>
</evidence>
<evidence type="ECO:0000256" key="3">
    <source>
        <dbReference type="ARBA" id="ARBA00022448"/>
    </source>
</evidence>
<feature type="domain" description="Major facilitator superfamily (MFS) profile" evidence="9">
    <location>
        <begin position="11"/>
        <end position="397"/>
    </location>
</feature>
<keyword evidence="5 8" id="KW-0812">Transmembrane</keyword>
<evidence type="ECO:0000313" key="11">
    <source>
        <dbReference type="Proteomes" id="UP001271769"/>
    </source>
</evidence>
<keyword evidence="11" id="KW-1185">Reference proteome</keyword>
<dbReference type="Proteomes" id="UP001271769">
    <property type="component" value="Unassembled WGS sequence"/>
</dbReference>
<evidence type="ECO:0000256" key="5">
    <source>
        <dbReference type="ARBA" id="ARBA00022692"/>
    </source>
</evidence>
<dbReference type="NCBIfam" id="TIGR00710">
    <property type="entry name" value="efflux_Bcr_CflA"/>
    <property type="match status" value="1"/>
</dbReference>